<dbReference type="PANTHER" id="PTHR45711:SF6">
    <property type="entry name" value="CHLORIDE CHANNEL PROTEIN"/>
    <property type="match status" value="1"/>
</dbReference>
<evidence type="ECO:0000313" key="10">
    <source>
        <dbReference type="Proteomes" id="UP000697127"/>
    </source>
</evidence>
<keyword evidence="3 8" id="KW-0812">Transmembrane</keyword>
<reference evidence="9" key="1">
    <citation type="submission" date="2020-11" db="EMBL/GenBank/DDBJ databases">
        <title>Kefir isolates.</title>
        <authorList>
            <person name="Marcisauskas S."/>
            <person name="Kim Y."/>
            <person name="Blasche S."/>
        </authorList>
    </citation>
    <scope>NUCLEOTIDE SEQUENCE</scope>
    <source>
        <strain evidence="9">Olga-1</strain>
    </source>
</reference>
<feature type="transmembrane region" description="Helical" evidence="8">
    <location>
        <begin position="274"/>
        <end position="298"/>
    </location>
</feature>
<dbReference type="EMBL" id="PUHW01000020">
    <property type="protein sequence ID" value="KAG0690739.1"/>
    <property type="molecule type" value="Genomic_DNA"/>
</dbReference>
<feature type="transmembrane region" description="Helical" evidence="8">
    <location>
        <begin position="101"/>
        <end position="120"/>
    </location>
</feature>
<evidence type="ECO:0008006" key="11">
    <source>
        <dbReference type="Google" id="ProtNLM"/>
    </source>
</evidence>
<dbReference type="PRINTS" id="PR00762">
    <property type="entry name" value="CLCHANNEL"/>
</dbReference>
<evidence type="ECO:0000256" key="5">
    <source>
        <dbReference type="ARBA" id="ARBA00023065"/>
    </source>
</evidence>
<keyword evidence="7" id="KW-0868">Chloride</keyword>
<dbReference type="GO" id="GO:0005886">
    <property type="term" value="C:plasma membrane"/>
    <property type="evidence" value="ECO:0007669"/>
    <property type="project" value="TreeGrafter"/>
</dbReference>
<dbReference type="GO" id="GO:0005769">
    <property type="term" value="C:early endosome"/>
    <property type="evidence" value="ECO:0007669"/>
    <property type="project" value="TreeGrafter"/>
</dbReference>
<dbReference type="Gene3D" id="1.10.3080.10">
    <property type="entry name" value="Clc chloride channel"/>
    <property type="match status" value="1"/>
</dbReference>
<feature type="transmembrane region" description="Helical" evidence="8">
    <location>
        <begin position="357"/>
        <end position="375"/>
    </location>
</feature>
<keyword evidence="10" id="KW-1185">Reference proteome</keyword>
<dbReference type="Proteomes" id="UP000697127">
    <property type="component" value="Unassembled WGS sequence"/>
</dbReference>
<protein>
    <recommendedName>
        <fullName evidence="11">Chloride channel protein</fullName>
    </recommendedName>
</protein>
<keyword evidence="6 8" id="KW-0472">Membrane</keyword>
<feature type="transmembrane region" description="Helical" evidence="8">
    <location>
        <begin position="240"/>
        <end position="262"/>
    </location>
</feature>
<keyword evidence="2" id="KW-0813">Transport</keyword>
<proteinExistence type="predicted"/>
<evidence type="ECO:0000256" key="4">
    <source>
        <dbReference type="ARBA" id="ARBA00022989"/>
    </source>
</evidence>
<evidence type="ECO:0000256" key="2">
    <source>
        <dbReference type="ARBA" id="ARBA00022448"/>
    </source>
</evidence>
<keyword evidence="5" id="KW-0406">Ion transport</keyword>
<organism evidence="9 10">
    <name type="scientific">Pichia californica</name>
    <dbReference type="NCBI Taxonomy" id="460514"/>
    <lineage>
        <taxon>Eukaryota</taxon>
        <taxon>Fungi</taxon>
        <taxon>Dikarya</taxon>
        <taxon>Ascomycota</taxon>
        <taxon>Saccharomycotina</taxon>
        <taxon>Pichiomycetes</taxon>
        <taxon>Pichiales</taxon>
        <taxon>Pichiaceae</taxon>
        <taxon>Pichia</taxon>
    </lineage>
</organism>
<feature type="transmembrane region" description="Helical" evidence="8">
    <location>
        <begin position="529"/>
        <end position="553"/>
    </location>
</feature>
<feature type="transmembrane region" description="Helical" evidence="8">
    <location>
        <begin position="159"/>
        <end position="181"/>
    </location>
</feature>
<name>A0A9P7BHZ3_9ASCO</name>
<dbReference type="InterPro" id="IPR014743">
    <property type="entry name" value="Cl-channel_core"/>
</dbReference>
<evidence type="ECO:0000256" key="8">
    <source>
        <dbReference type="SAM" id="Phobius"/>
    </source>
</evidence>
<evidence type="ECO:0000256" key="1">
    <source>
        <dbReference type="ARBA" id="ARBA00004141"/>
    </source>
</evidence>
<comment type="caution">
    <text evidence="9">The sequence shown here is derived from an EMBL/GenBank/DDBJ whole genome shotgun (WGS) entry which is preliminary data.</text>
</comment>
<sequence length="775" mass="87313">MSTNAFTRENLYPTDEELFISHAESLPIISSLPSDLHDSSSDRNDLDQTTYEFFSKNQTYTDGQIIPWRKLYSKQRIEESALQSSLTSSSTVKFLVKNNRWPIIIISSIIISLLAIILDWSSTWLNDIKYGYCTSNLFNVRESCSIENWHSYKSIPSTFFSSLINLFLVSSVSIILALIGLKISKSSIWISKSGISELKMIISGHVNNQFLQPSIIILKFISLIFVCSCGGLLVGYEGPLIHISCGVISFVIDRFASFSVFFQYLNNEAIKREIISIGFVIGISLAFKAPIGGLLFSIENLKLGTKINYLAWNGFVCSSIATFIFVEIHPFKKISIIESFSVDIANGWILFETLPYIFVGFVCGILSILFIKLHLKLIDLRNQYKSANFLPKLIYDIINNQYLEISILVIITHILTYPVGFSHLTLNDMLTSLFYDCTDNSENNFNQAICKSSHQLLDLSYYFLLIFVLSNYSYILDIPGGMLLPSLTIGGTIGRIIGELVQIVQTKWGSSIFFECYKENKKCVSPGSYAIVGAASFFASFTNTSVAAVVIVFELTGAVTYLIPLMLGVVVSKTVIDIFGNKGFDELWLMKIRKFYINPELTETMSLAYLSEVPISEAIDDYDPHIIYVDDELLTVSQLLHNVENIYGISDETKGETSNDGFVLLKSKYNRVLVGWINFNDLNNILKYHNYEAEKLVSFSTQLTESELDNVIKLDSYILPTHELTIVNGEYSLLSAYELMNRMLITNIFVCNSNKDGQGFEGILRLADLAKLIKK</sequence>
<feature type="transmembrane region" description="Helical" evidence="8">
    <location>
        <begin position="216"/>
        <end position="234"/>
    </location>
</feature>
<evidence type="ECO:0000256" key="3">
    <source>
        <dbReference type="ARBA" id="ARBA00022692"/>
    </source>
</evidence>
<feature type="transmembrane region" description="Helical" evidence="8">
    <location>
        <begin position="310"/>
        <end position="328"/>
    </location>
</feature>
<evidence type="ECO:0000256" key="7">
    <source>
        <dbReference type="ARBA" id="ARBA00023214"/>
    </source>
</evidence>
<dbReference type="Pfam" id="PF00654">
    <property type="entry name" value="Voltage_CLC"/>
    <property type="match status" value="1"/>
</dbReference>
<dbReference type="PANTHER" id="PTHR45711">
    <property type="entry name" value="CHLORIDE CHANNEL PROTEIN"/>
    <property type="match status" value="1"/>
</dbReference>
<dbReference type="OrthoDB" id="44789at2759"/>
<dbReference type="SUPFAM" id="SSF54631">
    <property type="entry name" value="CBS-domain pair"/>
    <property type="match status" value="1"/>
</dbReference>
<comment type="subcellular location">
    <subcellularLocation>
        <location evidence="1">Membrane</location>
        <topology evidence="1">Multi-pass membrane protein</topology>
    </subcellularLocation>
</comment>
<dbReference type="GO" id="GO:0005794">
    <property type="term" value="C:Golgi apparatus"/>
    <property type="evidence" value="ECO:0007669"/>
    <property type="project" value="TreeGrafter"/>
</dbReference>
<feature type="transmembrane region" description="Helical" evidence="8">
    <location>
        <begin position="559"/>
        <end position="580"/>
    </location>
</feature>
<feature type="transmembrane region" description="Helical" evidence="8">
    <location>
        <begin position="459"/>
        <end position="476"/>
    </location>
</feature>
<keyword evidence="4 8" id="KW-1133">Transmembrane helix</keyword>
<dbReference type="SUPFAM" id="SSF81340">
    <property type="entry name" value="Clc chloride channel"/>
    <property type="match status" value="1"/>
</dbReference>
<feature type="transmembrane region" description="Helical" evidence="8">
    <location>
        <begin position="402"/>
        <end position="420"/>
    </location>
</feature>
<accession>A0A9P7BHZ3</accession>
<dbReference type="GO" id="GO:0005247">
    <property type="term" value="F:voltage-gated chloride channel activity"/>
    <property type="evidence" value="ECO:0007669"/>
    <property type="project" value="TreeGrafter"/>
</dbReference>
<dbReference type="InterPro" id="IPR001807">
    <property type="entry name" value="ClC"/>
</dbReference>
<gene>
    <name evidence="9" type="ORF">C6P40_001684</name>
</gene>
<dbReference type="InterPro" id="IPR046342">
    <property type="entry name" value="CBS_dom_sf"/>
</dbReference>
<evidence type="ECO:0000256" key="6">
    <source>
        <dbReference type="ARBA" id="ARBA00023136"/>
    </source>
</evidence>
<dbReference type="AlphaFoldDB" id="A0A9P7BHZ3"/>
<evidence type="ECO:0000313" key="9">
    <source>
        <dbReference type="EMBL" id="KAG0690739.1"/>
    </source>
</evidence>